<organism evidence="3 4">
    <name type="scientific">Nocardiopsis metallicus</name>
    <dbReference type="NCBI Taxonomy" id="179819"/>
    <lineage>
        <taxon>Bacteria</taxon>
        <taxon>Bacillati</taxon>
        <taxon>Actinomycetota</taxon>
        <taxon>Actinomycetes</taxon>
        <taxon>Streptosporangiales</taxon>
        <taxon>Nocardiopsidaceae</taxon>
        <taxon>Nocardiopsis</taxon>
    </lineage>
</organism>
<dbReference type="AlphaFoldDB" id="A0A840WD03"/>
<proteinExistence type="predicted"/>
<dbReference type="InterPro" id="IPR001387">
    <property type="entry name" value="Cro/C1-type_HTH"/>
</dbReference>
<dbReference type="EMBL" id="JACHDO010000001">
    <property type="protein sequence ID" value="MBB5494052.1"/>
    <property type="molecule type" value="Genomic_DNA"/>
</dbReference>
<protein>
    <submittedName>
        <fullName evidence="3">Transcriptional regulator with XRE-family HTH domain</fullName>
    </submittedName>
</protein>
<feature type="domain" description="DUF5753" evidence="2">
    <location>
        <begin position="117"/>
        <end position="295"/>
    </location>
</feature>
<reference evidence="3 4" key="1">
    <citation type="submission" date="2020-08" db="EMBL/GenBank/DDBJ databases">
        <title>Sequencing the genomes of 1000 actinobacteria strains.</title>
        <authorList>
            <person name="Klenk H.-P."/>
        </authorList>
    </citation>
    <scope>NUCLEOTIDE SEQUENCE [LARGE SCALE GENOMIC DNA]</scope>
    <source>
        <strain evidence="3 4">DSM 44598</strain>
    </source>
</reference>
<dbReference type="GO" id="GO:0003677">
    <property type="term" value="F:DNA binding"/>
    <property type="evidence" value="ECO:0007669"/>
    <property type="project" value="InterPro"/>
</dbReference>
<dbReference type="Proteomes" id="UP000579647">
    <property type="component" value="Unassembled WGS sequence"/>
</dbReference>
<gene>
    <name evidence="3" type="ORF">HNR07_005189</name>
</gene>
<sequence length="300" mass="33158">MIQKAEHPEPEKAEAPVAPPNQPSIERRRLAAELRSLREGTGMTTEEARTALGWSSGRLNHMEGGRHSIPDASGLRALLDLYKVTDASRREALEALRKEAKARPWWRDYEDVLTDGFLGWEARARRIFAYHPIVVPGLLQTPEYAAASARASLARTEEEIGRIVAARMKRQEQVLGRSDAPEFRCVLDEAVLLRLAALPTELAQGQLRHLLDTATTVNTVSLLVLPISVGLHGCLHGSTVLLEYDDERDPPIVYLETRSRGTYVTGPAQVADYRLALDDVTADALSKSASIDLLKNLITD</sequence>
<dbReference type="CDD" id="cd00093">
    <property type="entry name" value="HTH_XRE"/>
    <property type="match status" value="1"/>
</dbReference>
<name>A0A840WD03_9ACTN</name>
<dbReference type="SUPFAM" id="SSF47413">
    <property type="entry name" value="lambda repressor-like DNA-binding domains"/>
    <property type="match status" value="1"/>
</dbReference>
<dbReference type="InterPro" id="IPR010982">
    <property type="entry name" value="Lambda_DNA-bd_dom_sf"/>
</dbReference>
<evidence type="ECO:0000256" key="1">
    <source>
        <dbReference type="SAM" id="MobiDB-lite"/>
    </source>
</evidence>
<feature type="region of interest" description="Disordered" evidence="1">
    <location>
        <begin position="1"/>
        <end position="25"/>
    </location>
</feature>
<keyword evidence="4" id="KW-1185">Reference proteome</keyword>
<feature type="compositionally biased region" description="Basic and acidic residues" evidence="1">
    <location>
        <begin position="1"/>
        <end position="14"/>
    </location>
</feature>
<dbReference type="Pfam" id="PF19054">
    <property type="entry name" value="DUF5753"/>
    <property type="match status" value="1"/>
</dbReference>
<dbReference type="InterPro" id="IPR043917">
    <property type="entry name" value="DUF5753"/>
</dbReference>
<evidence type="ECO:0000259" key="2">
    <source>
        <dbReference type="Pfam" id="PF19054"/>
    </source>
</evidence>
<evidence type="ECO:0000313" key="3">
    <source>
        <dbReference type="EMBL" id="MBB5494052.1"/>
    </source>
</evidence>
<accession>A0A840WD03</accession>
<evidence type="ECO:0000313" key="4">
    <source>
        <dbReference type="Proteomes" id="UP000579647"/>
    </source>
</evidence>
<dbReference type="Gene3D" id="1.10.260.40">
    <property type="entry name" value="lambda repressor-like DNA-binding domains"/>
    <property type="match status" value="1"/>
</dbReference>
<comment type="caution">
    <text evidence="3">The sequence shown here is derived from an EMBL/GenBank/DDBJ whole genome shotgun (WGS) entry which is preliminary data.</text>
</comment>
<dbReference type="Pfam" id="PF13560">
    <property type="entry name" value="HTH_31"/>
    <property type="match status" value="1"/>
</dbReference>
<dbReference type="RefSeq" id="WP_083926657.1">
    <property type="nucleotide sequence ID" value="NZ_BAAAKM010000079.1"/>
</dbReference>